<evidence type="ECO:0000313" key="8">
    <source>
        <dbReference type="EMBL" id="KAG8505354.1"/>
    </source>
</evidence>
<evidence type="ECO:0000256" key="1">
    <source>
        <dbReference type="ARBA" id="ARBA00004141"/>
    </source>
</evidence>
<organism evidence="8 9">
    <name type="scientific">Galemys pyrenaicus</name>
    <name type="common">Iberian desman</name>
    <name type="synonym">Pyrenean desman</name>
    <dbReference type="NCBI Taxonomy" id="202257"/>
    <lineage>
        <taxon>Eukaryota</taxon>
        <taxon>Metazoa</taxon>
        <taxon>Chordata</taxon>
        <taxon>Craniata</taxon>
        <taxon>Vertebrata</taxon>
        <taxon>Euteleostomi</taxon>
        <taxon>Mammalia</taxon>
        <taxon>Eutheria</taxon>
        <taxon>Laurasiatheria</taxon>
        <taxon>Eulipotyphla</taxon>
        <taxon>Talpidae</taxon>
        <taxon>Galemys</taxon>
    </lineage>
</organism>
<dbReference type="Pfam" id="PF03348">
    <property type="entry name" value="Serinc"/>
    <property type="match status" value="2"/>
</dbReference>
<feature type="transmembrane region" description="Helical" evidence="7">
    <location>
        <begin position="177"/>
        <end position="197"/>
    </location>
</feature>
<comment type="similarity">
    <text evidence="2">Belongs to the TDE1 family.</text>
</comment>
<evidence type="ECO:0000256" key="7">
    <source>
        <dbReference type="SAM" id="Phobius"/>
    </source>
</evidence>
<dbReference type="GO" id="GO:0016020">
    <property type="term" value="C:membrane"/>
    <property type="evidence" value="ECO:0007669"/>
    <property type="project" value="UniProtKB-SubCell"/>
</dbReference>
<sequence>CLAVGLFLVPAAAILVGPSSWSLLVAGCCTSSSTWGPQLRVASCYQGHSGKDLGQGTRNPDAIRTVCLSVCAQWLWGCLPSMCRNYDFPPAQAVQLVYVHSPTSLRAQLHNSFWIPKLLFLLGLCAVPFCIPDENLFPVWHYISIFGGFTFILLQLVLITAFAHSWNKNWQTGAATLRFYSMATVATLLLTLHTPSWLPAQQEQPHSGLLQASINCYIMYLTFSVLSSRPPENVILQGQNHTICQPGLSKMEPQTPDTSLAVLSAGIMYSCVLFAWCIKVSRNSNEVSYLAEVFGPLWIIKVYSYEFQSAKEHSSTFTKVGEGKRCLSSRARSSSSLTPEQRAGAARPSDQEASPAPPVQAQHLSYNYSALHFIFFLASLYVMVTLTDSAVREQSWKRPSPWVTRLPSVYSSIWGCY</sequence>
<keyword evidence="4 7" id="KW-1133">Transmembrane helix</keyword>
<dbReference type="InterPro" id="IPR005016">
    <property type="entry name" value="TDE1/TMS"/>
</dbReference>
<evidence type="ECO:0000256" key="5">
    <source>
        <dbReference type="ARBA" id="ARBA00023136"/>
    </source>
</evidence>
<keyword evidence="9" id="KW-1185">Reference proteome</keyword>
<feature type="region of interest" description="Disordered" evidence="6">
    <location>
        <begin position="328"/>
        <end position="357"/>
    </location>
</feature>
<evidence type="ECO:0000256" key="4">
    <source>
        <dbReference type="ARBA" id="ARBA00022989"/>
    </source>
</evidence>
<dbReference type="EMBL" id="JAGFMF010012266">
    <property type="protein sequence ID" value="KAG8505354.1"/>
    <property type="molecule type" value="Genomic_DNA"/>
</dbReference>
<feature type="non-terminal residue" evidence="8">
    <location>
        <position position="417"/>
    </location>
</feature>
<comment type="caution">
    <text evidence="8">The sequence shown here is derived from an EMBL/GenBank/DDBJ whole genome shotgun (WGS) entry which is preliminary data.</text>
</comment>
<protein>
    <submittedName>
        <fullName evidence="8">Serine incorporator 4</fullName>
    </submittedName>
</protein>
<evidence type="ECO:0000256" key="6">
    <source>
        <dbReference type="SAM" id="MobiDB-lite"/>
    </source>
</evidence>
<dbReference type="OrthoDB" id="9666151at2759"/>
<proteinExistence type="inferred from homology"/>
<dbReference type="AlphaFoldDB" id="A0A8J6A4W4"/>
<evidence type="ECO:0000256" key="3">
    <source>
        <dbReference type="ARBA" id="ARBA00022692"/>
    </source>
</evidence>
<feature type="transmembrane region" description="Helical" evidence="7">
    <location>
        <begin position="258"/>
        <end position="278"/>
    </location>
</feature>
<keyword evidence="5 7" id="KW-0472">Membrane</keyword>
<feature type="transmembrane region" description="Helical" evidence="7">
    <location>
        <begin position="370"/>
        <end position="391"/>
    </location>
</feature>
<evidence type="ECO:0000256" key="2">
    <source>
        <dbReference type="ARBA" id="ARBA00006665"/>
    </source>
</evidence>
<accession>A0A8J6A4W4</accession>
<name>A0A8J6A4W4_GALPY</name>
<feature type="transmembrane region" description="Helical" evidence="7">
    <location>
        <begin position="143"/>
        <end position="165"/>
    </location>
</feature>
<dbReference type="PANTHER" id="PTHR10383:SF5">
    <property type="entry name" value="SERINE INCORPORATOR 4"/>
    <property type="match status" value="1"/>
</dbReference>
<evidence type="ECO:0000313" key="9">
    <source>
        <dbReference type="Proteomes" id="UP000700334"/>
    </source>
</evidence>
<dbReference type="PANTHER" id="PTHR10383">
    <property type="entry name" value="SERINE INCORPORATOR"/>
    <property type="match status" value="1"/>
</dbReference>
<dbReference type="Proteomes" id="UP000700334">
    <property type="component" value="Unassembled WGS sequence"/>
</dbReference>
<gene>
    <name evidence="8" type="ORF">J0S82_001158</name>
</gene>
<comment type="subcellular location">
    <subcellularLocation>
        <location evidence="1">Membrane</location>
        <topology evidence="1">Multi-pass membrane protein</topology>
    </subcellularLocation>
</comment>
<feature type="transmembrane region" description="Helical" evidence="7">
    <location>
        <begin position="113"/>
        <end position="131"/>
    </location>
</feature>
<reference evidence="8" key="1">
    <citation type="journal article" date="2021" name="Evol. Appl.">
        <title>The genome of the Pyrenean desman and the effects of bottlenecks and inbreeding on the genomic landscape of an endangered species.</title>
        <authorList>
            <person name="Escoda L."/>
            <person name="Castresana J."/>
        </authorList>
    </citation>
    <scope>NUCLEOTIDE SEQUENCE</scope>
    <source>
        <strain evidence="8">IBE-C5619</strain>
    </source>
</reference>
<keyword evidence="3 7" id="KW-0812">Transmembrane</keyword>